<organism evidence="2 3">
    <name type="scientific">Streptomyces antimicrobicus</name>
    <dbReference type="NCBI Taxonomy" id="2883108"/>
    <lineage>
        <taxon>Bacteria</taxon>
        <taxon>Bacillati</taxon>
        <taxon>Actinomycetota</taxon>
        <taxon>Actinomycetes</taxon>
        <taxon>Kitasatosporales</taxon>
        <taxon>Streptomycetaceae</taxon>
        <taxon>Streptomyces</taxon>
    </lineage>
</organism>
<evidence type="ECO:0000313" key="2">
    <source>
        <dbReference type="EMBL" id="MCB5180958.1"/>
    </source>
</evidence>
<protein>
    <recommendedName>
        <fullName evidence="4">Transposase IS701-like DDE domain-containing protein</fullName>
    </recommendedName>
</protein>
<dbReference type="EMBL" id="JAJAUY010000058">
    <property type="protein sequence ID" value="MCB5180958.1"/>
    <property type="molecule type" value="Genomic_DNA"/>
</dbReference>
<proteinExistence type="predicted"/>
<dbReference type="Proteomes" id="UP001199054">
    <property type="component" value="Unassembled WGS sequence"/>
</dbReference>
<gene>
    <name evidence="2" type="ORF">LG632_16385</name>
</gene>
<evidence type="ECO:0000256" key="1">
    <source>
        <dbReference type="SAM" id="MobiDB-lite"/>
    </source>
</evidence>
<feature type="region of interest" description="Disordered" evidence="1">
    <location>
        <begin position="48"/>
        <end position="71"/>
    </location>
</feature>
<sequence>MQYGSSRPAFSVCALAVELHRRLKKFAQRGPDQVFAVDHVVGQPQAVNPLGQVGHLSGFDPATRTSTQQGQ</sequence>
<keyword evidence="3" id="KW-1185">Reference proteome</keyword>
<name>A0ABS8B8M2_9ACTN</name>
<evidence type="ECO:0000313" key="3">
    <source>
        <dbReference type="Proteomes" id="UP001199054"/>
    </source>
</evidence>
<comment type="caution">
    <text evidence="2">The sequence shown here is derived from an EMBL/GenBank/DDBJ whole genome shotgun (WGS) entry which is preliminary data.</text>
</comment>
<evidence type="ECO:0008006" key="4">
    <source>
        <dbReference type="Google" id="ProtNLM"/>
    </source>
</evidence>
<accession>A0ABS8B8M2</accession>
<reference evidence="2 3" key="1">
    <citation type="submission" date="2021-10" db="EMBL/GenBank/DDBJ databases">
        <title>Streptomyces sp. strain SMC 277, a novel streptomycete isolated from soil.</title>
        <authorList>
            <person name="Chanama M."/>
        </authorList>
    </citation>
    <scope>NUCLEOTIDE SEQUENCE [LARGE SCALE GENOMIC DNA]</scope>
    <source>
        <strain evidence="2 3">SMC 277</strain>
    </source>
</reference>
<dbReference type="RefSeq" id="WP_226728048.1">
    <property type="nucleotide sequence ID" value="NZ_JAJAUY010000058.1"/>
</dbReference>